<reference evidence="1" key="1">
    <citation type="submission" date="2021-09" db="EMBL/GenBank/DDBJ databases">
        <title>Genomic analysis of Ralstonia spp.</title>
        <authorList>
            <person name="Aburjaile F."/>
            <person name="Ariute J.C."/>
            <person name="Pais A.K.L."/>
            <person name="Albuquerque G.M.R."/>
            <person name="Silva A.M.F."/>
            <person name="Brenig B."/>
            <person name="Azevedo V."/>
            <person name="Matiuzzi M."/>
            <person name="Ramos R."/>
            <person name="Goes-Neto A."/>
            <person name="Soares S."/>
            <person name="Iseppon A.M.B."/>
            <person name="Souza E."/>
            <person name="Gama M."/>
        </authorList>
    </citation>
    <scope>NUCLEOTIDE SEQUENCE</scope>
    <source>
        <strain evidence="1">CCRMRs91</strain>
    </source>
</reference>
<sequence length="229" mass="25134">MARRNGQLTLKMLPLAEYQANRTQQDGPIKDRGGSRLPRVRVEEGAETVAQHPYRFELDRMSTVKVAGFNGLTPNDQNTRHLYSTGTSEPNTLVVTDQMTGCIAIALAAENLDPGTGERLPGAKVRVFHLLPFAHEDLMPGEVLKSIKNYLDEIKGQGLAIRAAMHGGDTQGDFSVSTAVALRNLLQEERVHLEFDETCENRTTDTPLGAVIRDDHSAQFVTQIVASQA</sequence>
<evidence type="ECO:0000313" key="1">
    <source>
        <dbReference type="EMBL" id="MDB0573788.1"/>
    </source>
</evidence>
<organism evidence="1 2">
    <name type="scientific">Ralstonia solanacearum</name>
    <name type="common">Pseudomonas solanacearum</name>
    <dbReference type="NCBI Taxonomy" id="305"/>
    <lineage>
        <taxon>Bacteria</taxon>
        <taxon>Pseudomonadati</taxon>
        <taxon>Pseudomonadota</taxon>
        <taxon>Betaproteobacteria</taxon>
        <taxon>Burkholderiales</taxon>
        <taxon>Burkholderiaceae</taxon>
        <taxon>Ralstonia</taxon>
        <taxon>Ralstonia solanacearum species complex</taxon>
    </lineage>
</organism>
<dbReference type="NCBIfam" id="NF041401">
    <property type="entry name" value="XopAF"/>
    <property type="match status" value="1"/>
</dbReference>
<dbReference type="Proteomes" id="UP001144050">
    <property type="component" value="Unassembled WGS sequence"/>
</dbReference>
<dbReference type="RefSeq" id="WP_271657328.1">
    <property type="nucleotide sequence ID" value="NZ_JAIVFG010000068.1"/>
</dbReference>
<proteinExistence type="predicted"/>
<protein>
    <submittedName>
        <fullName evidence="1">Type III effector</fullName>
    </submittedName>
</protein>
<accession>A0AAW5ZVY6</accession>
<evidence type="ECO:0000313" key="2">
    <source>
        <dbReference type="Proteomes" id="UP001144050"/>
    </source>
</evidence>
<dbReference type="InterPro" id="IPR049923">
    <property type="entry name" value="AvrXv3-like"/>
</dbReference>
<gene>
    <name evidence="1" type="ORF">LBW59_23870</name>
</gene>
<comment type="caution">
    <text evidence="1">The sequence shown here is derived from an EMBL/GenBank/DDBJ whole genome shotgun (WGS) entry which is preliminary data.</text>
</comment>
<name>A0AAW5ZVY6_RALSL</name>
<dbReference type="AlphaFoldDB" id="A0AAW5ZVY6"/>
<dbReference type="EMBL" id="JAIVFG010000068">
    <property type="protein sequence ID" value="MDB0573788.1"/>
    <property type="molecule type" value="Genomic_DNA"/>
</dbReference>